<feature type="compositionally biased region" description="Acidic residues" evidence="1">
    <location>
        <begin position="97"/>
        <end position="108"/>
    </location>
</feature>
<evidence type="ECO:0000313" key="2">
    <source>
        <dbReference type="EMBL" id="CAD8347929.1"/>
    </source>
</evidence>
<gene>
    <name evidence="2" type="ORF">PBAH0796_LOCUS3668</name>
</gene>
<organism evidence="2">
    <name type="scientific">Pyrodinium bahamense</name>
    <dbReference type="NCBI Taxonomy" id="73915"/>
    <lineage>
        <taxon>Eukaryota</taxon>
        <taxon>Sar</taxon>
        <taxon>Alveolata</taxon>
        <taxon>Dinophyceae</taxon>
        <taxon>Gonyaulacales</taxon>
        <taxon>Pyrocystaceae</taxon>
        <taxon>Pyrodinium</taxon>
    </lineage>
</organism>
<name>A0A7R9ZZE5_9DINO</name>
<protein>
    <submittedName>
        <fullName evidence="2">Uncharacterized protein</fullName>
    </submittedName>
</protein>
<proteinExistence type="predicted"/>
<feature type="region of interest" description="Disordered" evidence="1">
    <location>
        <begin position="93"/>
        <end position="161"/>
    </location>
</feature>
<feature type="compositionally biased region" description="Low complexity" evidence="1">
    <location>
        <begin position="120"/>
        <end position="161"/>
    </location>
</feature>
<accession>A0A7R9ZZE5</accession>
<dbReference type="EMBL" id="HBEG01006162">
    <property type="protein sequence ID" value="CAD8347929.1"/>
    <property type="molecule type" value="Transcribed_RNA"/>
</dbReference>
<dbReference type="AlphaFoldDB" id="A0A7R9ZZE5"/>
<sequence>MPGERVKVKTMDQVIDGDAIGMLISMERRALAFLLNGALQGACHAPDGPLYLTTSLDKEGDRVELRRHCPEEAPSSAHEALCGPLLGRPWPAKNDAAADDFDSGEGEEPLGKDRGEELSGVEAEAEVPSAAGGAAGEGRAAEQAEPSASAARLPARSPVAASAGTSRFAHLEARLTWLIRTPCEAFHRLFLCWQ</sequence>
<evidence type="ECO:0000256" key="1">
    <source>
        <dbReference type="SAM" id="MobiDB-lite"/>
    </source>
</evidence>
<reference evidence="2" key="1">
    <citation type="submission" date="2021-01" db="EMBL/GenBank/DDBJ databases">
        <authorList>
            <person name="Corre E."/>
            <person name="Pelletier E."/>
            <person name="Niang G."/>
            <person name="Scheremetjew M."/>
            <person name="Finn R."/>
            <person name="Kale V."/>
            <person name="Holt S."/>
            <person name="Cochrane G."/>
            <person name="Meng A."/>
            <person name="Brown T."/>
            <person name="Cohen L."/>
        </authorList>
    </citation>
    <scope>NUCLEOTIDE SEQUENCE</scope>
    <source>
        <strain evidence="2">Pbaha01</strain>
    </source>
</reference>